<dbReference type="SUPFAM" id="SSF52113">
    <property type="entry name" value="BRCT domain"/>
    <property type="match status" value="1"/>
</dbReference>
<dbReference type="InterPro" id="IPR001357">
    <property type="entry name" value="BRCT_dom"/>
</dbReference>
<dbReference type="Gene3D" id="3.40.50.10190">
    <property type="entry name" value="BRCT domain"/>
    <property type="match status" value="1"/>
</dbReference>
<dbReference type="PROSITE" id="PS50088">
    <property type="entry name" value="ANK_REPEAT"/>
    <property type="match status" value="1"/>
</dbReference>
<protein>
    <recommendedName>
        <fullName evidence="5">BRCT domain-containing protein</fullName>
    </recommendedName>
</protein>
<keyword evidence="4" id="KW-0732">Signal</keyword>
<keyword evidence="7" id="KW-1185">Reference proteome</keyword>
<name>A0A8R1DV72_CAEJA</name>
<evidence type="ECO:0000256" key="3">
    <source>
        <dbReference type="SAM" id="Phobius"/>
    </source>
</evidence>
<evidence type="ECO:0000259" key="5">
    <source>
        <dbReference type="PROSITE" id="PS50172"/>
    </source>
</evidence>
<dbReference type="InterPro" id="IPR036770">
    <property type="entry name" value="Ankyrin_rpt-contain_sf"/>
</dbReference>
<feature type="coiled-coil region" evidence="2">
    <location>
        <begin position="443"/>
        <end position="512"/>
    </location>
</feature>
<dbReference type="SMART" id="SM00453">
    <property type="entry name" value="WSN"/>
    <property type="match status" value="1"/>
</dbReference>
<keyword evidence="3" id="KW-0472">Membrane</keyword>
<sequence length="1188" mass="137388">MKIVIFLLFLFLFDSHSLAAPPPDTPAFSIFVDQLSIVARISNAIAIQTELITNSTDIEAVMKELIPGHSGFLPLVRQVNVSQAIKILDWLTEEIIAVKTVVNKITKDRLQECLKVINFLTENVGILEDLKEYKELTAEKFYSAVQDLNATKPFKLCSKEVLEQVSAFYELNYYKRQEHGHNILNLFHNLSQIQHTLDYGKCISNLQSFHDRLEKLPLYTSFTNLPKIKKVKNVEQVFEQKFNKFSLLGNSSEIVQKSMGEMKGIWSKLPLEFDSNGIDHIITFYSQHWYYANLGRMRKTMTSGFFLPMDTIQVKEDLKSSFFKNRIAQKKSVSGLTKALNFYLKFAAESAKLEKAFAESVHFITNQIPIIERMNKTIEALIYFDSKDILKRLEDLTRDTKECTEKLVISLQDFSEFEQAHNYATKIFNNMRRLRNLSIAANKDVVSEKYEQLLKDFQKVESELDEEKVVHWLTEYQKSFDFPFAMDVSKLLVEFKDAFETLENDIKEFQKSKLNNKSFLVKNQINSSSLFTFLECYKSKMVSLDLFKQSALFLLNSTNILDDAMVNATRSFFIHLKNIQEAQNTVYVMEKEKADFPESRVLLDFKNSLDLSESFGKGVMALREIRDVVKNQTLLLDLDKLSKTSMVLIKSAARKPTQEFFLSRKGDIQNFQKSLFALEEAAILSVDTNLTNTKPVFKAAQKVIGFNITKFEITEAAMLLELSHEREDSKRLKDLSQLHLDFASSRHFLDGATISAKLLNDQFEHFLGFREEKSKTVIIKELPTVLIIVFIGVILLSVCACLVGYGFTKNGRAKCKNYWLQYFGKPQDFEKRWRYALFMDTVEDKNVVIDCAREVNPVNLKKVLTRGAYVNVYSRYGNTALHTATQRGYSEIVRILITHGADRSLLNYQNKTAEQMLPKESDYKKMDKKVAKRFRETAQLYKKLRMKKYRIRVPREFPVSSYHIYMEDRTDDDLTDAFMDKFQHITSDEALPTTTHCICHTTADGVLETDNFEVLYWVFHGAIIVQERWMTDCLKNPKLIEKDENYLVQHVKYNSVMYRNSVLPWTRAMAKGTMPYLQGVYILMVMQKCSYLTSLTNIIPKLGAVLLTTMPSLETFNKGAHPYLHARNNPVWILHDNTLDLSAFKDDPNHLFTIISEQEFIALLLRRDIDQNKNKDPVPAVTVQDDFI</sequence>
<dbReference type="SUPFAM" id="SSF48403">
    <property type="entry name" value="Ankyrin repeat"/>
    <property type="match status" value="1"/>
</dbReference>
<dbReference type="Proteomes" id="UP000005237">
    <property type="component" value="Unassembled WGS sequence"/>
</dbReference>
<dbReference type="PROSITE" id="PS50297">
    <property type="entry name" value="ANK_REP_REGION"/>
    <property type="match status" value="1"/>
</dbReference>
<reference evidence="7" key="1">
    <citation type="submission" date="2010-08" db="EMBL/GenBank/DDBJ databases">
        <authorList>
            <consortium name="Caenorhabditis japonica Sequencing Consortium"/>
            <person name="Wilson R.K."/>
        </authorList>
    </citation>
    <scope>NUCLEOTIDE SEQUENCE [LARGE SCALE GENOMIC DNA]</scope>
    <source>
        <strain evidence="7">DF5081</strain>
    </source>
</reference>
<feature type="signal peptide" evidence="4">
    <location>
        <begin position="1"/>
        <end position="19"/>
    </location>
</feature>
<dbReference type="Pfam" id="PF00023">
    <property type="entry name" value="Ank"/>
    <property type="match status" value="1"/>
</dbReference>
<keyword evidence="3" id="KW-1133">Transmembrane helix</keyword>
<dbReference type="InterPro" id="IPR036420">
    <property type="entry name" value="BRCT_dom_sf"/>
</dbReference>
<evidence type="ECO:0000313" key="7">
    <source>
        <dbReference type="Proteomes" id="UP000005237"/>
    </source>
</evidence>
<feature type="chain" id="PRO_5035795430" description="BRCT domain-containing protein" evidence="4">
    <location>
        <begin position="20"/>
        <end position="1188"/>
    </location>
</feature>
<keyword evidence="2" id="KW-0175">Coiled coil</keyword>
<dbReference type="Pfam" id="PF02206">
    <property type="entry name" value="WSN"/>
    <property type="match status" value="1"/>
</dbReference>
<feature type="transmembrane region" description="Helical" evidence="3">
    <location>
        <begin position="785"/>
        <end position="807"/>
    </location>
</feature>
<evidence type="ECO:0000256" key="2">
    <source>
        <dbReference type="SAM" id="Coils"/>
    </source>
</evidence>
<evidence type="ECO:0000256" key="1">
    <source>
        <dbReference type="PROSITE-ProRule" id="PRU00023"/>
    </source>
</evidence>
<keyword evidence="3" id="KW-0812">Transmembrane</keyword>
<evidence type="ECO:0000313" key="6">
    <source>
        <dbReference type="EnsemblMetazoa" id="CJA11530.1"/>
    </source>
</evidence>
<proteinExistence type="predicted"/>
<dbReference type="PANTHER" id="PTHR22956">
    <property type="entry name" value="ANKYRIN REPEAT-CONTAINING PROTEIN F37A4.4-RELATED-RELATED"/>
    <property type="match status" value="1"/>
</dbReference>
<dbReference type="InterPro" id="IPR002110">
    <property type="entry name" value="Ankyrin_rpt"/>
</dbReference>
<dbReference type="OMA" id="FHIYIDG"/>
<accession>A0A8R1DV72</accession>
<dbReference type="Gene3D" id="1.25.40.20">
    <property type="entry name" value="Ankyrin repeat-containing domain"/>
    <property type="match status" value="1"/>
</dbReference>
<dbReference type="PANTHER" id="PTHR22956:SF26">
    <property type="entry name" value="TYROSINE-PROTEIN PHOSPHATASE DOMAIN-CONTAINING PROTEIN"/>
    <property type="match status" value="1"/>
</dbReference>
<dbReference type="AlphaFoldDB" id="A0A8R1DV72"/>
<dbReference type="PROSITE" id="PS50172">
    <property type="entry name" value="BRCT"/>
    <property type="match status" value="1"/>
</dbReference>
<dbReference type="SMART" id="SM00248">
    <property type="entry name" value="ANK"/>
    <property type="match status" value="2"/>
</dbReference>
<keyword evidence="1" id="KW-0040">ANK repeat</keyword>
<dbReference type="SMART" id="SM00292">
    <property type="entry name" value="BRCT"/>
    <property type="match status" value="1"/>
</dbReference>
<evidence type="ECO:0000256" key="4">
    <source>
        <dbReference type="SAM" id="SignalP"/>
    </source>
</evidence>
<feature type="repeat" description="ANK" evidence="1">
    <location>
        <begin position="876"/>
        <end position="908"/>
    </location>
</feature>
<dbReference type="InterPro" id="IPR003125">
    <property type="entry name" value="WSN"/>
</dbReference>
<dbReference type="EnsemblMetazoa" id="CJA11530.1">
    <property type="protein sequence ID" value="CJA11530.1"/>
    <property type="gene ID" value="WBGene00130734"/>
</dbReference>
<dbReference type="InterPro" id="IPR053345">
    <property type="entry name" value="Ankyrin_repeat-containing"/>
</dbReference>
<organism evidence="6 7">
    <name type="scientific">Caenorhabditis japonica</name>
    <dbReference type="NCBI Taxonomy" id="281687"/>
    <lineage>
        <taxon>Eukaryota</taxon>
        <taxon>Metazoa</taxon>
        <taxon>Ecdysozoa</taxon>
        <taxon>Nematoda</taxon>
        <taxon>Chromadorea</taxon>
        <taxon>Rhabditida</taxon>
        <taxon>Rhabditina</taxon>
        <taxon>Rhabditomorpha</taxon>
        <taxon>Rhabditoidea</taxon>
        <taxon>Rhabditidae</taxon>
        <taxon>Peloderinae</taxon>
        <taxon>Caenorhabditis</taxon>
    </lineage>
</organism>
<reference evidence="6" key="2">
    <citation type="submission" date="2022-06" db="UniProtKB">
        <authorList>
            <consortium name="EnsemblMetazoa"/>
        </authorList>
    </citation>
    <scope>IDENTIFICATION</scope>
    <source>
        <strain evidence="6">DF5081</strain>
    </source>
</reference>
<feature type="domain" description="BRCT" evidence="5">
    <location>
        <begin position="1024"/>
        <end position="1047"/>
    </location>
</feature>